<name>A0A1H1FBK3_9FLAO</name>
<dbReference type="Pfam" id="PF13602">
    <property type="entry name" value="ADH_zinc_N_2"/>
    <property type="match status" value="1"/>
</dbReference>
<sequence>MKAIAYQQFGTTEVLQMLEQPKPAITSDQVLVKIKAFSINPMDWKIRKGEMKLMSGSRFPKNTGADFAGIIEKTGSSATGHSVGDKVFGVVKNLMKEGASAEYVAVPASLIWKKPEALSFAQAASLPVVGTAAVTAVEKMGKVNPESRILINGATGGFGMILLQLLKQRGAHITAVTSTKGAEYAKKWEAAEVIDYTKGHMLSQKNTYDIVVDLSGKMGYTTAKKMMKPKSIFINPTPQPVEIPLALLANLFTSKKHIVLLSNSESRYTEVLLDAVSKGLDIVINTVFPFTQFREAYQYAEQGGYVGKVVMEISDNA</sequence>
<dbReference type="Proteomes" id="UP000199627">
    <property type="component" value="Unassembled WGS sequence"/>
</dbReference>
<dbReference type="InterPro" id="IPR011032">
    <property type="entry name" value="GroES-like_sf"/>
</dbReference>
<dbReference type="Pfam" id="PF08240">
    <property type="entry name" value="ADH_N"/>
    <property type="match status" value="1"/>
</dbReference>
<dbReference type="Gene3D" id="3.90.180.10">
    <property type="entry name" value="Medium-chain alcohol dehydrogenases, catalytic domain"/>
    <property type="match status" value="1"/>
</dbReference>
<reference evidence="3" key="1">
    <citation type="submission" date="2016-10" db="EMBL/GenBank/DDBJ databases">
        <authorList>
            <person name="Varghese N."/>
            <person name="Submissions S."/>
        </authorList>
    </citation>
    <scope>NUCLEOTIDE SEQUENCE [LARGE SCALE GENOMIC DNA]</scope>
    <source>
        <strain evidence="3">DSM 17072</strain>
    </source>
</reference>
<dbReference type="SUPFAM" id="SSF51735">
    <property type="entry name" value="NAD(P)-binding Rossmann-fold domains"/>
    <property type="match status" value="1"/>
</dbReference>
<evidence type="ECO:0000259" key="1">
    <source>
        <dbReference type="SMART" id="SM00829"/>
    </source>
</evidence>
<accession>A0A1H1FBK3</accession>
<dbReference type="CDD" id="cd05289">
    <property type="entry name" value="MDR_like_2"/>
    <property type="match status" value="1"/>
</dbReference>
<dbReference type="InterPro" id="IPR036291">
    <property type="entry name" value="NAD(P)-bd_dom_sf"/>
</dbReference>
<proteinExistence type="predicted"/>
<dbReference type="STRING" id="311333.SAMN05421664_2977"/>
<dbReference type="AlphaFoldDB" id="A0A1H1FBK3"/>
<dbReference type="OrthoDB" id="9787435at2"/>
<feature type="domain" description="Enoyl reductase (ER)" evidence="1">
    <location>
        <begin position="10"/>
        <end position="311"/>
    </location>
</feature>
<organism evidence="2 3">
    <name type="scientific">Chryseobacterium soldanellicola</name>
    <dbReference type="NCBI Taxonomy" id="311333"/>
    <lineage>
        <taxon>Bacteria</taxon>
        <taxon>Pseudomonadati</taxon>
        <taxon>Bacteroidota</taxon>
        <taxon>Flavobacteriia</taxon>
        <taxon>Flavobacteriales</taxon>
        <taxon>Weeksellaceae</taxon>
        <taxon>Chryseobacterium group</taxon>
        <taxon>Chryseobacterium</taxon>
    </lineage>
</organism>
<dbReference type="RefSeq" id="WP_089756502.1">
    <property type="nucleotide sequence ID" value="NZ_FNKL01000004.1"/>
</dbReference>
<evidence type="ECO:0000313" key="2">
    <source>
        <dbReference type="EMBL" id="SDQ98341.1"/>
    </source>
</evidence>
<dbReference type="PANTHER" id="PTHR44013:SF1">
    <property type="entry name" value="ZINC-TYPE ALCOHOL DEHYDROGENASE-LIKE PROTEIN C16A3.02C"/>
    <property type="match status" value="1"/>
</dbReference>
<dbReference type="InterPro" id="IPR052733">
    <property type="entry name" value="Chloroplast_QOR"/>
</dbReference>
<dbReference type="SUPFAM" id="SSF50129">
    <property type="entry name" value="GroES-like"/>
    <property type="match status" value="1"/>
</dbReference>
<keyword evidence="3" id="KW-1185">Reference proteome</keyword>
<evidence type="ECO:0000313" key="3">
    <source>
        <dbReference type="Proteomes" id="UP000199627"/>
    </source>
</evidence>
<dbReference type="PANTHER" id="PTHR44013">
    <property type="entry name" value="ZINC-TYPE ALCOHOL DEHYDROGENASE-LIKE PROTEIN C16A3.02C"/>
    <property type="match status" value="1"/>
</dbReference>
<dbReference type="SMART" id="SM00829">
    <property type="entry name" value="PKS_ER"/>
    <property type="match status" value="1"/>
</dbReference>
<dbReference type="InterPro" id="IPR020843">
    <property type="entry name" value="ER"/>
</dbReference>
<dbReference type="EMBL" id="FNKL01000004">
    <property type="protein sequence ID" value="SDQ98341.1"/>
    <property type="molecule type" value="Genomic_DNA"/>
</dbReference>
<gene>
    <name evidence="2" type="ORF">SAMN05421664_2977</name>
</gene>
<dbReference type="InterPro" id="IPR013154">
    <property type="entry name" value="ADH-like_N"/>
</dbReference>
<dbReference type="Gene3D" id="3.40.50.720">
    <property type="entry name" value="NAD(P)-binding Rossmann-like Domain"/>
    <property type="match status" value="1"/>
</dbReference>
<dbReference type="GO" id="GO:0016491">
    <property type="term" value="F:oxidoreductase activity"/>
    <property type="evidence" value="ECO:0007669"/>
    <property type="project" value="InterPro"/>
</dbReference>
<protein>
    <submittedName>
        <fullName evidence="2">NADPH:quinone reductase</fullName>
    </submittedName>
</protein>